<feature type="transmembrane region" description="Helical" evidence="10">
    <location>
        <begin position="1219"/>
        <end position="1238"/>
    </location>
</feature>
<dbReference type="InterPro" id="IPR034001">
    <property type="entry name" value="ABCG_PDR_1"/>
</dbReference>
<dbReference type="FunFam" id="3.40.50.300:FF:000054">
    <property type="entry name" value="ABC multidrug transporter atrF"/>
    <property type="match status" value="1"/>
</dbReference>
<dbReference type="PROSITE" id="PS50893">
    <property type="entry name" value="ABC_TRANSPORTER_2"/>
    <property type="match status" value="2"/>
</dbReference>
<evidence type="ECO:0000256" key="7">
    <source>
        <dbReference type="ARBA" id="ARBA00022989"/>
    </source>
</evidence>
<dbReference type="GO" id="GO:0016020">
    <property type="term" value="C:membrane"/>
    <property type="evidence" value="ECO:0007669"/>
    <property type="project" value="UniProtKB-SubCell"/>
</dbReference>
<feature type="transmembrane region" description="Helical" evidence="10">
    <location>
        <begin position="529"/>
        <end position="550"/>
    </location>
</feature>
<evidence type="ECO:0000256" key="6">
    <source>
        <dbReference type="ARBA" id="ARBA00022840"/>
    </source>
</evidence>
<keyword evidence="8 10" id="KW-0472">Membrane</keyword>
<organism evidence="12 13">
    <name type="scientific">Calocera cornea HHB12733</name>
    <dbReference type="NCBI Taxonomy" id="1353952"/>
    <lineage>
        <taxon>Eukaryota</taxon>
        <taxon>Fungi</taxon>
        <taxon>Dikarya</taxon>
        <taxon>Basidiomycota</taxon>
        <taxon>Agaricomycotina</taxon>
        <taxon>Dacrymycetes</taxon>
        <taxon>Dacrymycetales</taxon>
        <taxon>Dacrymycetaceae</taxon>
        <taxon>Calocera</taxon>
    </lineage>
</organism>
<evidence type="ECO:0000256" key="8">
    <source>
        <dbReference type="ARBA" id="ARBA00023136"/>
    </source>
</evidence>
<dbReference type="CDD" id="cd03233">
    <property type="entry name" value="ABCG_PDR_domain1"/>
    <property type="match status" value="1"/>
</dbReference>
<feature type="transmembrane region" description="Helical" evidence="10">
    <location>
        <begin position="782"/>
        <end position="800"/>
    </location>
</feature>
<dbReference type="Gene3D" id="3.40.50.300">
    <property type="entry name" value="P-loop containing nucleotide triphosphate hydrolases"/>
    <property type="match status" value="2"/>
</dbReference>
<name>A0A165EGI2_9BASI</name>
<dbReference type="Pfam" id="PF06422">
    <property type="entry name" value="PDR_CDR"/>
    <property type="match status" value="1"/>
</dbReference>
<feature type="transmembrane region" description="Helical" evidence="10">
    <location>
        <begin position="1452"/>
        <end position="1473"/>
    </location>
</feature>
<comment type="similarity">
    <text evidence="2">Belongs to the ABC transporter superfamily. ABCG family. PDR (TC 3.A.1.205) subfamily.</text>
</comment>
<dbReference type="Pfam" id="PF19055">
    <property type="entry name" value="ABC2_membrane_7"/>
    <property type="match status" value="1"/>
</dbReference>
<dbReference type="InterPro" id="IPR003593">
    <property type="entry name" value="AAA+_ATPase"/>
</dbReference>
<evidence type="ECO:0000313" key="13">
    <source>
        <dbReference type="Proteomes" id="UP000076842"/>
    </source>
</evidence>
<dbReference type="SUPFAM" id="SSF52540">
    <property type="entry name" value="P-loop containing nucleoside triphosphate hydrolases"/>
    <property type="match status" value="2"/>
</dbReference>
<dbReference type="GO" id="GO:0016887">
    <property type="term" value="F:ATP hydrolysis activity"/>
    <property type="evidence" value="ECO:0007669"/>
    <property type="project" value="InterPro"/>
</dbReference>
<dbReference type="InterPro" id="IPR003439">
    <property type="entry name" value="ABC_transporter-like_ATP-bd"/>
</dbReference>
<dbReference type="FunCoup" id="A0A165EGI2">
    <property type="interactions" value="104"/>
</dbReference>
<proteinExistence type="inferred from homology"/>
<feature type="transmembrane region" description="Helical" evidence="10">
    <location>
        <begin position="1191"/>
        <end position="1213"/>
    </location>
</feature>
<evidence type="ECO:0000313" key="12">
    <source>
        <dbReference type="EMBL" id="KZT54822.1"/>
    </source>
</evidence>
<keyword evidence="7 10" id="KW-1133">Transmembrane helix</keyword>
<evidence type="ECO:0000259" key="11">
    <source>
        <dbReference type="PROSITE" id="PS50893"/>
    </source>
</evidence>
<dbReference type="PROSITE" id="PS00211">
    <property type="entry name" value="ABC_TRANSPORTER_1"/>
    <property type="match status" value="1"/>
</dbReference>
<evidence type="ECO:0000256" key="4">
    <source>
        <dbReference type="ARBA" id="ARBA00022692"/>
    </source>
</evidence>
<dbReference type="GO" id="GO:0005524">
    <property type="term" value="F:ATP binding"/>
    <property type="evidence" value="ECO:0007669"/>
    <property type="project" value="UniProtKB-KW"/>
</dbReference>
<evidence type="ECO:0000256" key="5">
    <source>
        <dbReference type="ARBA" id="ARBA00022741"/>
    </source>
</evidence>
<dbReference type="InterPro" id="IPR027417">
    <property type="entry name" value="P-loop_NTPase"/>
</dbReference>
<dbReference type="Pfam" id="PF01061">
    <property type="entry name" value="ABC2_membrane"/>
    <property type="match status" value="2"/>
</dbReference>
<dbReference type="InterPro" id="IPR034003">
    <property type="entry name" value="ABCG_PDR_2"/>
</dbReference>
<evidence type="ECO:0000256" key="3">
    <source>
        <dbReference type="ARBA" id="ARBA00022448"/>
    </source>
</evidence>
<dbReference type="SMART" id="SM00382">
    <property type="entry name" value="AAA"/>
    <property type="match status" value="2"/>
</dbReference>
<dbReference type="InterPro" id="IPR043926">
    <property type="entry name" value="ABCG_dom"/>
</dbReference>
<feature type="domain" description="ABC transporter" evidence="11">
    <location>
        <begin position="860"/>
        <end position="1098"/>
    </location>
</feature>
<comment type="subcellular location">
    <subcellularLocation>
        <location evidence="1">Membrane</location>
        <topology evidence="1">Multi-pass membrane protein</topology>
    </subcellularLocation>
</comment>
<gene>
    <name evidence="12" type="ORF">CALCODRAFT_519107</name>
</gene>
<feature type="transmembrane region" description="Helical" evidence="10">
    <location>
        <begin position="671"/>
        <end position="692"/>
    </location>
</feature>
<dbReference type="PANTHER" id="PTHR19241">
    <property type="entry name" value="ATP-BINDING CASSETTE TRANSPORTER"/>
    <property type="match status" value="1"/>
</dbReference>
<feature type="transmembrane region" description="Helical" evidence="10">
    <location>
        <begin position="556"/>
        <end position="578"/>
    </location>
</feature>
<dbReference type="Proteomes" id="UP000076842">
    <property type="component" value="Unassembled WGS sequence"/>
</dbReference>
<evidence type="ECO:0000256" key="1">
    <source>
        <dbReference type="ARBA" id="ARBA00004141"/>
    </source>
</evidence>
<dbReference type="OrthoDB" id="245989at2759"/>
<feature type="transmembrane region" description="Helical" evidence="10">
    <location>
        <begin position="639"/>
        <end position="659"/>
    </location>
</feature>
<dbReference type="InParanoid" id="A0A165EGI2"/>
<keyword evidence="4 10" id="KW-0812">Transmembrane</keyword>
<protein>
    <recommendedName>
        <fullName evidence="11">ABC transporter domain-containing protein</fullName>
    </recommendedName>
</protein>
<feature type="transmembrane region" description="Helical" evidence="10">
    <location>
        <begin position="1328"/>
        <end position="1350"/>
    </location>
</feature>
<dbReference type="CDD" id="cd03232">
    <property type="entry name" value="ABCG_PDR_domain2"/>
    <property type="match status" value="1"/>
</dbReference>
<dbReference type="InterPro" id="IPR010929">
    <property type="entry name" value="PDR_CDR_ABC"/>
</dbReference>
<sequence>MATQLEAGALGAPPAPGTLSPDTLDGDDDRTRSVTPVDPSSLGLATAPAEGGSPSSNEKALGNGEPADPHPVDLQEAKAEFHQLARTLTARSHASRQSAPHGDVEKGEEEFDLLAYLTADAERRDEAGVKRKRVGVVWEGLSVSGIGGAKVHVENFMTAILNSIIFLPILLLKLLHLSRFTPTPKTILHDFNGVLRPGEMCLVLGRPGSGCSTFLKAISNRRGEYLGVGGRVEYAGIGAEEMERRYMGEVVYNQEDDIHLPTLTVHDTLSFALSLKMPPAHLTGQTRHQLHKEIEGTLLKMLNIQHTANTLVGNEFVRGVSGGERKRVSIAEMMASRAHVSAWDNSTRGLDASTALDYTKSLRVLTDVLEQTTFVSLYQAGENIYRLFDKVLVIDEGRQVYFGPAKEARQYFVGLGFKDFPRQTTADYLTGCTDPNEREYQEDAKSAPHTSAELEQAFRDSEYWVNMERDRRDYDEFVRRNGAVTDEFREAVVQNKRGAGKKSPYTRSFLGQVKALTARQFKLQLQDRFGLLTSYGTSIILAIVIGSTFLNLPLTAAGGFTRGSVIFLALLLNALDAFGELPTQMLGRPILYKQTLYAFYRSSALPVANTIADIPFSFLRMTIFDIIVYFMAGLKRNPGGFFTFHLINFTGFLSMQGLFRTFGILCPDFDTAFRLGALFVPLTILYSGYLIPVFSMQRWLFWIYYINPLNYGFQSLLENEMGRIDLDCVGSYVVPNNGLTLNKYPNEVGPNQVCTLPGSVPGQPSVAGSSYVSAAFAMDVNWIWRNFGILVAFFVFFQITQMVSMESKNHASLATAVQLFAQETKEDKKLNEELKERRAAIARGEQQQDISSLVKSKEPFTFEALNYHVPVPGGTKRLLHDVYGYVKPGTLTALMGASGAGKTTCLDVLAQRKNIGVVQGDILMNGRPLGANFARGTAYAEQMDVHEGSATVREALRFSAYLRQEASTPKAEKDRYVEEIIELLEMDDLAEALVMGLGVEARKRLTIGVELASKPQLLLFLDEPTSGLDGQSAWNLVRFLRKLADSGQAILCTIHQPSSLLFESFDRLLLLQRGGETVYCGPIGKDSHNLREYFAKHGANCGPTDNPAEFMLEAIGAGTTRRIGPKDWGEIWLESDEYQLLRREIEDIKREALQQVNSEEKPSFYATALPYQLQLVTRRALMTLWRKPEYVYTRLFIHLLISFWVSMTFLRLSNSLLDLQYRVFAIFWVTVLPAIVMSQIEPMFIINRMTFIREASSRMYSPLAFAIGQLLAEIPYSFVCAVAYFLLMYYPMNFVGNAGYAFAMVLFTELFGVSLGQAIGALSPSIRIAALFNPFIILVLTTFCGVTIPYPTLGTFWRSWLYQLTPFTRLVSGLISNELYNLPIVCRESEYYVFQPPSGQTCFEWAGDFISEVGGYLANNNATSNCQYCQYRVGQEFYTPLNISYGTRERDLWILFCYFVANFIITVVASRFLRYAKR</sequence>
<feature type="transmembrane region" description="Helical" evidence="10">
    <location>
        <begin position="590"/>
        <end position="608"/>
    </location>
</feature>
<keyword evidence="6" id="KW-0067">ATP-binding</keyword>
<accession>A0A165EGI2</accession>
<dbReference type="InterPro" id="IPR017871">
    <property type="entry name" value="ABC_transporter-like_CS"/>
</dbReference>
<dbReference type="InterPro" id="IPR013525">
    <property type="entry name" value="ABC2_TM"/>
</dbReference>
<dbReference type="Pfam" id="PF14510">
    <property type="entry name" value="ABC_trans_N"/>
    <property type="match status" value="1"/>
</dbReference>
<evidence type="ECO:0000256" key="2">
    <source>
        <dbReference type="ARBA" id="ARBA00006012"/>
    </source>
</evidence>
<dbReference type="EMBL" id="KV424006">
    <property type="protein sequence ID" value="KZT54822.1"/>
    <property type="molecule type" value="Genomic_DNA"/>
</dbReference>
<dbReference type="InterPro" id="IPR029481">
    <property type="entry name" value="ABC_trans_N"/>
</dbReference>
<feature type="domain" description="ABC transporter" evidence="11">
    <location>
        <begin position="172"/>
        <end position="421"/>
    </location>
</feature>
<dbReference type="STRING" id="1353952.A0A165EGI2"/>
<reference evidence="12 13" key="1">
    <citation type="journal article" date="2016" name="Mol. Biol. Evol.">
        <title>Comparative Genomics of Early-Diverging Mushroom-Forming Fungi Provides Insights into the Origins of Lignocellulose Decay Capabilities.</title>
        <authorList>
            <person name="Nagy L.G."/>
            <person name="Riley R."/>
            <person name="Tritt A."/>
            <person name="Adam C."/>
            <person name="Daum C."/>
            <person name="Floudas D."/>
            <person name="Sun H."/>
            <person name="Yadav J.S."/>
            <person name="Pangilinan J."/>
            <person name="Larsson K.H."/>
            <person name="Matsuura K."/>
            <person name="Barry K."/>
            <person name="Labutti K."/>
            <person name="Kuo R."/>
            <person name="Ohm R.A."/>
            <person name="Bhattacharya S.S."/>
            <person name="Shirouzu T."/>
            <person name="Yoshinaga Y."/>
            <person name="Martin F.M."/>
            <person name="Grigoriev I.V."/>
            <person name="Hibbett D.S."/>
        </authorList>
    </citation>
    <scope>NUCLEOTIDE SEQUENCE [LARGE SCALE GENOMIC DNA]</scope>
    <source>
        <strain evidence="12 13">HHB12733</strain>
    </source>
</reference>
<feature type="transmembrane region" description="Helical" evidence="10">
    <location>
        <begin position="1259"/>
        <end position="1286"/>
    </location>
</feature>
<dbReference type="GO" id="GO:0140359">
    <property type="term" value="F:ABC-type transporter activity"/>
    <property type="evidence" value="ECO:0007669"/>
    <property type="project" value="InterPro"/>
</dbReference>
<keyword evidence="13" id="KW-1185">Reference proteome</keyword>
<feature type="transmembrane region" description="Helical" evidence="10">
    <location>
        <begin position="1298"/>
        <end position="1316"/>
    </location>
</feature>
<keyword evidence="5" id="KW-0547">Nucleotide-binding</keyword>
<feature type="region of interest" description="Disordered" evidence="9">
    <location>
        <begin position="1"/>
        <end position="71"/>
    </location>
</feature>
<keyword evidence="3" id="KW-0813">Transport</keyword>
<dbReference type="Pfam" id="PF00005">
    <property type="entry name" value="ABC_tran"/>
    <property type="match status" value="2"/>
</dbReference>
<evidence type="ECO:0000256" key="9">
    <source>
        <dbReference type="SAM" id="MobiDB-lite"/>
    </source>
</evidence>
<evidence type="ECO:0000256" key="10">
    <source>
        <dbReference type="SAM" id="Phobius"/>
    </source>
</evidence>